<dbReference type="Pfam" id="PF01649">
    <property type="entry name" value="Ribosomal_S20p"/>
    <property type="match status" value="1"/>
</dbReference>
<name>A0A1F6TJX5_9PROT</name>
<dbReference type="GO" id="GO:0006412">
    <property type="term" value="P:translation"/>
    <property type="evidence" value="ECO:0007669"/>
    <property type="project" value="UniProtKB-UniRule"/>
</dbReference>
<dbReference type="PANTHER" id="PTHR33398:SF1">
    <property type="entry name" value="SMALL RIBOSOMAL SUBUNIT PROTEIN BS20C"/>
    <property type="match status" value="1"/>
</dbReference>
<dbReference type="HAMAP" id="MF_00500">
    <property type="entry name" value="Ribosomal_bS20"/>
    <property type="match status" value="1"/>
</dbReference>
<gene>
    <name evidence="8" type="primary">rpsT</name>
    <name evidence="10" type="ORF">A2151_00005</name>
</gene>
<dbReference type="InterPro" id="IPR036510">
    <property type="entry name" value="Ribosomal_bS20_sf"/>
</dbReference>
<evidence type="ECO:0000256" key="5">
    <source>
        <dbReference type="ARBA" id="ARBA00022980"/>
    </source>
</evidence>
<dbReference type="GO" id="GO:0005829">
    <property type="term" value="C:cytosol"/>
    <property type="evidence" value="ECO:0007669"/>
    <property type="project" value="TreeGrafter"/>
</dbReference>
<evidence type="ECO:0000256" key="9">
    <source>
        <dbReference type="SAM" id="MobiDB-lite"/>
    </source>
</evidence>
<keyword evidence="4 8" id="KW-0694">RNA-binding</keyword>
<dbReference type="PANTHER" id="PTHR33398">
    <property type="entry name" value="30S RIBOSOMAL PROTEIN S20"/>
    <property type="match status" value="1"/>
</dbReference>
<comment type="caution">
    <text evidence="10">The sequence shown here is derived from an EMBL/GenBank/DDBJ whole genome shotgun (WGS) entry which is preliminary data.</text>
</comment>
<dbReference type="SUPFAM" id="SSF46992">
    <property type="entry name" value="Ribosomal protein S20"/>
    <property type="match status" value="1"/>
</dbReference>
<organism evidence="10 11">
    <name type="scientific">Candidatus Muproteobacteria bacterium RBG_16_65_34</name>
    <dbReference type="NCBI Taxonomy" id="1817760"/>
    <lineage>
        <taxon>Bacteria</taxon>
        <taxon>Pseudomonadati</taxon>
        <taxon>Pseudomonadota</taxon>
        <taxon>Candidatus Muproteobacteria</taxon>
    </lineage>
</organism>
<dbReference type="Gene3D" id="1.20.58.110">
    <property type="entry name" value="Ribosomal protein S20"/>
    <property type="match status" value="1"/>
</dbReference>
<dbReference type="GO" id="GO:0015935">
    <property type="term" value="C:small ribosomal subunit"/>
    <property type="evidence" value="ECO:0007669"/>
    <property type="project" value="TreeGrafter"/>
</dbReference>
<keyword evidence="6 8" id="KW-0687">Ribonucleoprotein</keyword>
<evidence type="ECO:0000256" key="1">
    <source>
        <dbReference type="ARBA" id="ARBA00003134"/>
    </source>
</evidence>
<dbReference type="STRING" id="1817760.A2151_00005"/>
<evidence type="ECO:0000256" key="4">
    <source>
        <dbReference type="ARBA" id="ARBA00022884"/>
    </source>
</evidence>
<protein>
    <recommendedName>
        <fullName evidence="7 8">Small ribosomal subunit protein bS20</fullName>
    </recommendedName>
</protein>
<dbReference type="Proteomes" id="UP000178885">
    <property type="component" value="Unassembled WGS sequence"/>
</dbReference>
<evidence type="ECO:0000256" key="3">
    <source>
        <dbReference type="ARBA" id="ARBA00022730"/>
    </source>
</evidence>
<dbReference type="AlphaFoldDB" id="A0A1F6TJX5"/>
<dbReference type="FunFam" id="1.20.58.110:FF:000001">
    <property type="entry name" value="30S ribosomal protein S20"/>
    <property type="match status" value="1"/>
</dbReference>
<keyword evidence="3 8" id="KW-0699">rRNA-binding</keyword>
<dbReference type="InterPro" id="IPR002583">
    <property type="entry name" value="Ribosomal_bS20"/>
</dbReference>
<evidence type="ECO:0000256" key="7">
    <source>
        <dbReference type="ARBA" id="ARBA00035136"/>
    </source>
</evidence>
<proteinExistence type="inferred from homology"/>
<keyword evidence="5 8" id="KW-0689">Ribosomal protein</keyword>
<accession>A0A1F6TJX5</accession>
<evidence type="ECO:0000313" key="11">
    <source>
        <dbReference type="Proteomes" id="UP000178885"/>
    </source>
</evidence>
<dbReference type="GO" id="GO:0003735">
    <property type="term" value="F:structural constituent of ribosome"/>
    <property type="evidence" value="ECO:0007669"/>
    <property type="project" value="InterPro"/>
</dbReference>
<evidence type="ECO:0000256" key="6">
    <source>
        <dbReference type="ARBA" id="ARBA00023274"/>
    </source>
</evidence>
<comment type="similarity">
    <text evidence="2 8">Belongs to the bacterial ribosomal protein bS20 family.</text>
</comment>
<dbReference type="NCBIfam" id="TIGR00029">
    <property type="entry name" value="S20"/>
    <property type="match status" value="1"/>
</dbReference>
<dbReference type="EMBL" id="MFSU01000106">
    <property type="protein sequence ID" value="OGI45422.1"/>
    <property type="molecule type" value="Genomic_DNA"/>
</dbReference>
<sequence length="87" mass="9657">MANTAQAKKRARQAETHRARNVTQRTLLRTRIKKAQEAIGSKDKNAAQKAFKEAASVIDRMAGNGIIHKNAAARYKSNLNVRLRAMA</sequence>
<dbReference type="GO" id="GO:0070181">
    <property type="term" value="F:small ribosomal subunit rRNA binding"/>
    <property type="evidence" value="ECO:0007669"/>
    <property type="project" value="TreeGrafter"/>
</dbReference>
<evidence type="ECO:0000313" key="10">
    <source>
        <dbReference type="EMBL" id="OGI45422.1"/>
    </source>
</evidence>
<reference evidence="10 11" key="1">
    <citation type="journal article" date="2016" name="Nat. Commun.">
        <title>Thousands of microbial genomes shed light on interconnected biogeochemical processes in an aquifer system.</title>
        <authorList>
            <person name="Anantharaman K."/>
            <person name="Brown C.T."/>
            <person name="Hug L.A."/>
            <person name="Sharon I."/>
            <person name="Castelle C.J."/>
            <person name="Probst A.J."/>
            <person name="Thomas B.C."/>
            <person name="Singh A."/>
            <person name="Wilkins M.J."/>
            <person name="Karaoz U."/>
            <person name="Brodie E.L."/>
            <person name="Williams K.H."/>
            <person name="Hubbard S.S."/>
            <person name="Banfield J.F."/>
        </authorList>
    </citation>
    <scope>NUCLEOTIDE SEQUENCE [LARGE SCALE GENOMIC DNA]</scope>
</reference>
<evidence type="ECO:0000256" key="8">
    <source>
        <dbReference type="HAMAP-Rule" id="MF_00500"/>
    </source>
</evidence>
<evidence type="ECO:0000256" key="2">
    <source>
        <dbReference type="ARBA" id="ARBA00007634"/>
    </source>
</evidence>
<comment type="function">
    <text evidence="1 8">Binds directly to 16S ribosomal RNA.</text>
</comment>
<feature type="region of interest" description="Disordered" evidence="9">
    <location>
        <begin position="1"/>
        <end position="29"/>
    </location>
</feature>